<sequence>MAPRSSQQRRTIAPQNEHIYELGVAGRKTGITLKDTGIRDEHGMEPLDALFSSPRKATNGGDAGSEEEGSDGEEMDITNTSGVEPAALLNGHGSRLPMPLPRSRSPLKTNLKSPAQRNRHIAANSSSPTRGSIVRDREREAQSGTAKRKLDFGNARGAATARSMSQPVLAAKGQGPKGKQQLPSSYPSYRNSDNDDADDDDDDAELLRPEEEEKEPESGEESMAMLNAAGGDDDYDDEMPQIDEPEQQEEEEQEEEVVVQEARANARGKKGAAAPRGRKPAQRVPSEEPEPEPEPEQEEEAEQEQEEEEEQELPQPKKRGRPRPKNKAAPEEVPDVSSESRPRKRRSLNEDSQETAEEPSARGSKRQRAEQAPEPAAARGKGKGRPPKKTAPSPEPAAQPEPEPEPEPAVASSSKAPGGKKGRGRPTQKAAKPQAAGGEDAGDTSMVVPRGPPLPKSRGLLINRREVPGDGGGMTRTRSGRNSFKPLAFWRNEHVDYDHDEAIEDHFAPKSHGSKKFLLPSIKEVHRVEEPEPPATVSRRGRPGKKGKGGGGGKGRRKSGYDDDDGAVGAPDPWELDPGTVDGDAVVWQPEHEFNPPALDDEVEISTKQLAISGRAIQTREIKGASFRFAKTLSEPFFGAGVVDLPPGSEKRPKNSRKMFMTFFVYSGRVLVTVNETSFRIGKGGMWFVPRGNYYSIENDYDQPARIFFSQGCEMAVQNVNGEGGGGEGGHRASSMAAEQSYLS</sequence>
<gene>
    <name evidence="10" type="ORF">QBC46DRAFT_305074</name>
</gene>
<proteinExistence type="inferred from homology"/>
<feature type="compositionally biased region" description="Acidic residues" evidence="7">
    <location>
        <begin position="64"/>
        <end position="76"/>
    </location>
</feature>
<evidence type="ECO:0000259" key="9">
    <source>
        <dbReference type="Pfam" id="PF15624"/>
    </source>
</evidence>
<dbReference type="PANTHER" id="PTHR16684">
    <property type="entry name" value="CENTROMERE PROTEIN C"/>
    <property type="match status" value="1"/>
</dbReference>
<comment type="similarity">
    <text evidence="2">Belongs to the CENP-C/MIF2 family.</text>
</comment>
<dbReference type="InterPro" id="IPR028386">
    <property type="entry name" value="CENP-C/Mif2/cnp3"/>
</dbReference>
<evidence type="ECO:0000259" key="8">
    <source>
        <dbReference type="Pfam" id="PF11699"/>
    </source>
</evidence>
<dbReference type="PANTHER" id="PTHR16684:SF11">
    <property type="entry name" value="CENTROMERE PROTEIN C"/>
    <property type="match status" value="1"/>
</dbReference>
<evidence type="ECO:0000256" key="2">
    <source>
        <dbReference type="ARBA" id="ARBA00010291"/>
    </source>
</evidence>
<dbReference type="GO" id="GO:0051455">
    <property type="term" value="P:spindle attachment to meiosis I kinetochore"/>
    <property type="evidence" value="ECO:0007669"/>
    <property type="project" value="TreeGrafter"/>
</dbReference>
<keyword evidence="4" id="KW-0539">Nucleus</keyword>
<dbReference type="InterPro" id="IPR028929">
    <property type="entry name" value="Mif2_N"/>
</dbReference>
<evidence type="ECO:0000256" key="7">
    <source>
        <dbReference type="SAM" id="MobiDB-lite"/>
    </source>
</evidence>
<comment type="function">
    <text evidence="5">Component of the kinetochore, a multiprotein complex that assembles on centromeric DNA and attaches chromosomes to spindle microtubules, mediating chromosome segregation and sister chromatid segregation during meiosis and mitosis. Component of the inner kinetochore constitutive centromere-associated network (CCAN), which serves as a structural platform for outer kinetochore assembly.</text>
</comment>
<keyword evidence="11" id="KW-1185">Reference proteome</keyword>
<dbReference type="FunFam" id="2.60.120.10:FF:000033">
    <property type="entry name" value="Centromere protein C 1"/>
    <property type="match status" value="1"/>
</dbReference>
<organism evidence="10 11">
    <name type="scientific">Diplogelasinospora grovesii</name>
    <dbReference type="NCBI Taxonomy" id="303347"/>
    <lineage>
        <taxon>Eukaryota</taxon>
        <taxon>Fungi</taxon>
        <taxon>Dikarya</taxon>
        <taxon>Ascomycota</taxon>
        <taxon>Pezizomycotina</taxon>
        <taxon>Sordariomycetes</taxon>
        <taxon>Sordariomycetidae</taxon>
        <taxon>Sordariales</taxon>
        <taxon>Diplogelasinosporaceae</taxon>
        <taxon>Diplogelasinospora</taxon>
    </lineage>
</organism>
<evidence type="ECO:0000256" key="5">
    <source>
        <dbReference type="ARBA" id="ARBA00057947"/>
    </source>
</evidence>
<dbReference type="GO" id="GO:0000776">
    <property type="term" value="C:kinetochore"/>
    <property type="evidence" value="ECO:0007669"/>
    <property type="project" value="InterPro"/>
</dbReference>
<feature type="compositionally biased region" description="Acidic residues" evidence="7">
    <location>
        <begin position="231"/>
        <end position="258"/>
    </location>
</feature>
<dbReference type="Pfam" id="PF11699">
    <property type="entry name" value="CENP-C_C"/>
    <property type="match status" value="1"/>
</dbReference>
<feature type="compositionally biased region" description="Basic residues" evidence="7">
    <location>
        <begin position="316"/>
        <end position="326"/>
    </location>
</feature>
<dbReference type="Gene3D" id="2.60.120.10">
    <property type="entry name" value="Jelly Rolls"/>
    <property type="match status" value="1"/>
</dbReference>
<evidence type="ECO:0000256" key="1">
    <source>
        <dbReference type="ARBA" id="ARBA00004123"/>
    </source>
</evidence>
<dbReference type="Proteomes" id="UP001303473">
    <property type="component" value="Unassembled WGS sequence"/>
</dbReference>
<feature type="compositionally biased region" description="Basic residues" evidence="7">
    <location>
        <begin position="539"/>
        <end position="558"/>
    </location>
</feature>
<dbReference type="InterPro" id="IPR011051">
    <property type="entry name" value="RmlC_Cupin_sf"/>
</dbReference>
<evidence type="ECO:0000313" key="11">
    <source>
        <dbReference type="Proteomes" id="UP001303473"/>
    </source>
</evidence>
<comment type="caution">
    <text evidence="10">The sequence shown here is derived from an EMBL/GenBank/DDBJ whole genome shotgun (WGS) entry which is preliminary data.</text>
</comment>
<feature type="compositionally biased region" description="Basic residues" evidence="7">
    <location>
        <begin position="266"/>
        <end position="281"/>
    </location>
</feature>
<feature type="region of interest" description="Disordered" evidence="7">
    <location>
        <begin position="721"/>
        <end position="744"/>
    </location>
</feature>
<dbReference type="PRINTS" id="PR00929">
    <property type="entry name" value="ATHOOK"/>
</dbReference>
<feature type="compositionally biased region" description="Acidic residues" evidence="7">
    <location>
        <begin position="287"/>
        <end position="312"/>
    </location>
</feature>
<feature type="compositionally biased region" description="Low complexity" evidence="7">
    <location>
        <begin position="408"/>
        <end position="417"/>
    </location>
</feature>
<feature type="domain" description="Mif2/CENP-C cupin" evidence="8">
    <location>
        <begin position="627"/>
        <end position="711"/>
    </location>
</feature>
<comment type="subcellular location">
    <subcellularLocation>
        <location evidence="1">Nucleus</location>
    </subcellularLocation>
</comment>
<feature type="domain" description="Mif2 N-terminal" evidence="9">
    <location>
        <begin position="19"/>
        <end position="152"/>
    </location>
</feature>
<evidence type="ECO:0000256" key="3">
    <source>
        <dbReference type="ARBA" id="ARBA00023125"/>
    </source>
</evidence>
<dbReference type="InterPro" id="IPR025974">
    <property type="entry name" value="Mif2/CENP-C_cupin"/>
</dbReference>
<dbReference type="InterPro" id="IPR014710">
    <property type="entry name" value="RmlC-like_jellyroll"/>
</dbReference>
<dbReference type="GO" id="GO:0051382">
    <property type="term" value="P:kinetochore assembly"/>
    <property type="evidence" value="ECO:0007669"/>
    <property type="project" value="InterPro"/>
</dbReference>
<evidence type="ECO:0000313" key="10">
    <source>
        <dbReference type="EMBL" id="KAK3944466.1"/>
    </source>
</evidence>
<accession>A0AAN6S975</accession>
<dbReference type="Pfam" id="PF15624">
    <property type="entry name" value="Mif2_N"/>
    <property type="match status" value="1"/>
</dbReference>
<feature type="region of interest" description="Disordered" evidence="7">
    <location>
        <begin position="525"/>
        <end position="582"/>
    </location>
</feature>
<dbReference type="AlphaFoldDB" id="A0AAN6S975"/>
<protein>
    <recommendedName>
        <fullName evidence="6">CENP-C homolog</fullName>
    </recommendedName>
</protein>
<dbReference type="GO" id="GO:0019237">
    <property type="term" value="F:centromeric DNA binding"/>
    <property type="evidence" value="ECO:0007669"/>
    <property type="project" value="InterPro"/>
</dbReference>
<keyword evidence="3" id="KW-0238">DNA-binding</keyword>
<feature type="compositionally biased region" description="Low complexity" evidence="7">
    <location>
        <begin position="370"/>
        <end position="379"/>
    </location>
</feature>
<dbReference type="GO" id="GO:0005634">
    <property type="term" value="C:nucleus"/>
    <property type="evidence" value="ECO:0007669"/>
    <property type="project" value="UniProtKB-SubCell"/>
</dbReference>
<name>A0AAN6S975_9PEZI</name>
<feature type="compositionally biased region" description="Low complexity" evidence="7">
    <location>
        <begin position="94"/>
        <end position="107"/>
    </location>
</feature>
<dbReference type="CDD" id="cd06993">
    <property type="entry name" value="cupin_CENP-C_C"/>
    <property type="match status" value="1"/>
</dbReference>
<feature type="compositionally biased region" description="Acidic residues" evidence="7">
    <location>
        <begin position="194"/>
        <end position="204"/>
    </location>
</feature>
<dbReference type="EMBL" id="MU853759">
    <property type="protein sequence ID" value="KAK3944466.1"/>
    <property type="molecule type" value="Genomic_DNA"/>
</dbReference>
<dbReference type="SUPFAM" id="SSF51182">
    <property type="entry name" value="RmlC-like cupins"/>
    <property type="match status" value="1"/>
</dbReference>
<feature type="region of interest" description="Disordered" evidence="7">
    <location>
        <begin position="37"/>
        <end position="483"/>
    </location>
</feature>
<dbReference type="GO" id="GO:0051315">
    <property type="term" value="P:attachment of mitotic spindle microtubules to kinetochore"/>
    <property type="evidence" value="ECO:0007669"/>
    <property type="project" value="TreeGrafter"/>
</dbReference>
<reference evidence="11" key="1">
    <citation type="journal article" date="2023" name="Mol. Phylogenet. Evol.">
        <title>Genome-scale phylogeny and comparative genomics of the fungal order Sordariales.</title>
        <authorList>
            <person name="Hensen N."/>
            <person name="Bonometti L."/>
            <person name="Westerberg I."/>
            <person name="Brannstrom I.O."/>
            <person name="Guillou S."/>
            <person name="Cros-Aarteil S."/>
            <person name="Calhoun S."/>
            <person name="Haridas S."/>
            <person name="Kuo A."/>
            <person name="Mondo S."/>
            <person name="Pangilinan J."/>
            <person name="Riley R."/>
            <person name="LaButti K."/>
            <person name="Andreopoulos B."/>
            <person name="Lipzen A."/>
            <person name="Chen C."/>
            <person name="Yan M."/>
            <person name="Daum C."/>
            <person name="Ng V."/>
            <person name="Clum A."/>
            <person name="Steindorff A."/>
            <person name="Ohm R.A."/>
            <person name="Martin F."/>
            <person name="Silar P."/>
            <person name="Natvig D.O."/>
            <person name="Lalanne C."/>
            <person name="Gautier V."/>
            <person name="Ament-Velasquez S.L."/>
            <person name="Kruys A."/>
            <person name="Hutchinson M.I."/>
            <person name="Powell A.J."/>
            <person name="Barry K."/>
            <person name="Miller A.N."/>
            <person name="Grigoriev I.V."/>
            <person name="Debuchy R."/>
            <person name="Gladieux P."/>
            <person name="Hiltunen Thoren M."/>
            <person name="Johannesson H."/>
        </authorList>
    </citation>
    <scope>NUCLEOTIDE SEQUENCE [LARGE SCALE GENOMIC DNA]</scope>
    <source>
        <strain evidence="11">CBS 340.73</strain>
    </source>
</reference>
<evidence type="ECO:0000256" key="4">
    <source>
        <dbReference type="ARBA" id="ARBA00023242"/>
    </source>
</evidence>
<dbReference type="InterPro" id="IPR017956">
    <property type="entry name" value="AT_hook_DNA-bd_motif"/>
</dbReference>
<evidence type="ECO:0000256" key="6">
    <source>
        <dbReference type="ARBA" id="ARBA00075033"/>
    </source>
</evidence>